<feature type="transmembrane region" description="Helical" evidence="3">
    <location>
        <begin position="16"/>
        <end position="37"/>
    </location>
</feature>
<feature type="domain" description="Multidrug resistance protein MdtA-like barrel-sandwich hybrid" evidence="4">
    <location>
        <begin position="79"/>
        <end position="202"/>
    </location>
</feature>
<evidence type="ECO:0000313" key="6">
    <source>
        <dbReference type="EMBL" id="KGI79236.1"/>
    </source>
</evidence>
<dbReference type="AlphaFoldDB" id="A0A099CZV0"/>
<dbReference type="Gene3D" id="2.40.420.20">
    <property type="match status" value="1"/>
</dbReference>
<gene>
    <name evidence="7" type="ORF">HNQ86_002217</name>
    <name evidence="6" type="ORF">LF63_0100150</name>
</gene>
<reference evidence="7 9" key="2">
    <citation type="submission" date="2020-08" db="EMBL/GenBank/DDBJ databases">
        <title>Genomic Encyclopedia of Type Strains, Phase IV (KMG-IV): sequencing the most valuable type-strain genomes for metagenomic binning, comparative biology and taxonomic classification.</title>
        <authorList>
            <person name="Goeker M."/>
        </authorList>
    </citation>
    <scope>NUCLEOTIDE SEQUENCE [LARGE SCALE GENOMIC DNA]</scope>
    <source>
        <strain evidence="7 9">DSM 107085</strain>
    </source>
</reference>
<dbReference type="PANTHER" id="PTHR30469:SF11">
    <property type="entry name" value="BLL4320 PROTEIN"/>
    <property type="match status" value="1"/>
</dbReference>
<dbReference type="SUPFAM" id="SSF111369">
    <property type="entry name" value="HlyD-like secretion proteins"/>
    <property type="match status" value="1"/>
</dbReference>
<dbReference type="GO" id="GO:1990281">
    <property type="term" value="C:efflux pump complex"/>
    <property type="evidence" value="ECO:0007669"/>
    <property type="project" value="TreeGrafter"/>
</dbReference>
<keyword evidence="8" id="KW-1185">Reference proteome</keyword>
<evidence type="ECO:0000313" key="9">
    <source>
        <dbReference type="Proteomes" id="UP000560000"/>
    </source>
</evidence>
<dbReference type="STRING" id="1543381.LF63_0100150"/>
<dbReference type="FunFam" id="2.40.30.170:FF:000010">
    <property type="entry name" value="Efflux RND transporter periplasmic adaptor subunit"/>
    <property type="match status" value="1"/>
</dbReference>
<proteinExistence type="inferred from homology"/>
<feature type="region of interest" description="Disordered" evidence="2">
    <location>
        <begin position="365"/>
        <end position="387"/>
    </location>
</feature>
<protein>
    <submittedName>
        <fullName evidence="7">Membrane fusion protein (Multidrug efflux system)</fullName>
    </submittedName>
    <submittedName>
        <fullName evidence="6">RND transporter</fullName>
    </submittedName>
</protein>
<keyword evidence="3" id="KW-1133">Transmembrane helix</keyword>
<dbReference type="EMBL" id="JROI01000001">
    <property type="protein sequence ID" value="KGI79236.1"/>
    <property type="molecule type" value="Genomic_DNA"/>
</dbReference>
<organism evidence="6 8">
    <name type="scientific">Oleiagrimonas soli</name>
    <dbReference type="NCBI Taxonomy" id="1543381"/>
    <lineage>
        <taxon>Bacteria</taxon>
        <taxon>Pseudomonadati</taxon>
        <taxon>Pseudomonadota</taxon>
        <taxon>Gammaproteobacteria</taxon>
        <taxon>Lysobacterales</taxon>
        <taxon>Rhodanobacteraceae</taxon>
        <taxon>Oleiagrimonas</taxon>
    </lineage>
</organism>
<evidence type="ECO:0000259" key="4">
    <source>
        <dbReference type="Pfam" id="PF25917"/>
    </source>
</evidence>
<dbReference type="Gene3D" id="2.40.30.170">
    <property type="match status" value="1"/>
</dbReference>
<dbReference type="Pfam" id="PF25917">
    <property type="entry name" value="BSH_RND"/>
    <property type="match status" value="1"/>
</dbReference>
<evidence type="ECO:0000259" key="5">
    <source>
        <dbReference type="Pfam" id="PF25954"/>
    </source>
</evidence>
<dbReference type="NCBIfam" id="TIGR01730">
    <property type="entry name" value="RND_mfp"/>
    <property type="match status" value="1"/>
</dbReference>
<dbReference type="Proteomes" id="UP000029708">
    <property type="component" value="Unassembled WGS sequence"/>
</dbReference>
<dbReference type="EMBL" id="JACHET010000001">
    <property type="protein sequence ID" value="MBB6184872.1"/>
    <property type="molecule type" value="Genomic_DNA"/>
</dbReference>
<dbReference type="RefSeq" id="WP_043098814.1">
    <property type="nucleotide sequence ID" value="NZ_JACHET010000001.1"/>
</dbReference>
<evidence type="ECO:0000256" key="1">
    <source>
        <dbReference type="ARBA" id="ARBA00009477"/>
    </source>
</evidence>
<dbReference type="HOGENOM" id="CLU_018816_1_2_6"/>
<dbReference type="GO" id="GO:0015562">
    <property type="term" value="F:efflux transmembrane transporter activity"/>
    <property type="evidence" value="ECO:0007669"/>
    <property type="project" value="TreeGrafter"/>
</dbReference>
<keyword evidence="3" id="KW-0812">Transmembrane</keyword>
<dbReference type="Gene3D" id="1.10.287.470">
    <property type="entry name" value="Helix hairpin bin"/>
    <property type="match status" value="1"/>
</dbReference>
<dbReference type="InterPro" id="IPR058625">
    <property type="entry name" value="MdtA-like_BSH"/>
</dbReference>
<evidence type="ECO:0000256" key="3">
    <source>
        <dbReference type="SAM" id="Phobius"/>
    </source>
</evidence>
<dbReference type="Gene3D" id="2.40.50.100">
    <property type="match status" value="1"/>
</dbReference>
<comment type="similarity">
    <text evidence="1">Belongs to the membrane fusion protein (MFP) (TC 8.A.1) family.</text>
</comment>
<dbReference type="InterPro" id="IPR006143">
    <property type="entry name" value="RND_pump_MFP"/>
</dbReference>
<keyword evidence="3" id="KW-0472">Membrane</keyword>
<feature type="domain" description="CusB-like beta-barrel" evidence="5">
    <location>
        <begin position="210"/>
        <end position="283"/>
    </location>
</feature>
<evidence type="ECO:0000313" key="7">
    <source>
        <dbReference type="EMBL" id="MBB6184872.1"/>
    </source>
</evidence>
<sequence length="387" mass="41822">MPKRADKNKPSLAKRMILMIVGVLVLIAVIVGIKVMLVMRMIKSMPKPGPITVSTTKAETQTWQPSLQAVGSLRAARGADLAMEVSGLVTDVNLHSGQDVKKGQVLLQLRDGDEVAKLHQLQANAKLAGITFERARQQLAAKAISKASYDSAEADYKASQAAVEQQKVVVAKKQLRAPFSGRAGIITVNPGDFVNTGTTLVTVQQLDPLYVDFNVPQRELSRLRVGQTVHLSLDAYGKRVFDAKLSAINPKVDTSTRNVQVEATVPNHDKALTPGMFAKVRIDVGQKMERLTLPQAAIVYNPYGDTVYVVQPGKGKDDQGKPNPPTVQQAFVTTGETRGDQVAILKGLKPLTEVVTSGQIKLKNGAPIKVDNRVQPADSPNPTPQEH</sequence>
<dbReference type="InterPro" id="IPR058792">
    <property type="entry name" value="Beta-barrel_RND_2"/>
</dbReference>
<accession>A0A099CZV0</accession>
<dbReference type="Pfam" id="PF25954">
    <property type="entry name" value="Beta-barrel_RND_2"/>
    <property type="match status" value="1"/>
</dbReference>
<name>A0A099CZV0_9GAMM</name>
<dbReference type="OrthoDB" id="9783047at2"/>
<dbReference type="Proteomes" id="UP000560000">
    <property type="component" value="Unassembled WGS sequence"/>
</dbReference>
<reference evidence="6 8" key="1">
    <citation type="submission" date="2014-09" db="EMBL/GenBank/DDBJ databases">
        <title>Xanthomonadaceae 3.5X direct submission.</title>
        <authorList>
            <person name="Fang T."/>
            <person name="Wang H."/>
        </authorList>
    </citation>
    <scope>NUCLEOTIDE SEQUENCE [LARGE SCALE GENOMIC DNA]</scope>
    <source>
        <strain evidence="6 8">3.5X</strain>
    </source>
</reference>
<evidence type="ECO:0000313" key="8">
    <source>
        <dbReference type="Proteomes" id="UP000029708"/>
    </source>
</evidence>
<comment type="caution">
    <text evidence="6">The sequence shown here is derived from an EMBL/GenBank/DDBJ whole genome shotgun (WGS) entry which is preliminary data.</text>
</comment>
<evidence type="ECO:0000256" key="2">
    <source>
        <dbReference type="SAM" id="MobiDB-lite"/>
    </source>
</evidence>
<dbReference type="PANTHER" id="PTHR30469">
    <property type="entry name" value="MULTIDRUG RESISTANCE PROTEIN MDTA"/>
    <property type="match status" value="1"/>
</dbReference>